<dbReference type="EMBL" id="JAAPAO010000252">
    <property type="protein sequence ID" value="KAF4665770.1"/>
    <property type="molecule type" value="Genomic_DNA"/>
</dbReference>
<dbReference type="InterPro" id="IPR014381">
    <property type="entry name" value="Arch_Rpo5/euc_Rpb5"/>
</dbReference>
<dbReference type="GO" id="GO:0005665">
    <property type="term" value="C:RNA polymerase II, core complex"/>
    <property type="evidence" value="ECO:0007669"/>
    <property type="project" value="TreeGrafter"/>
</dbReference>
<comment type="caution">
    <text evidence="8">The sequence shown here is derived from an EMBL/GenBank/DDBJ whole genome shotgun (WGS) entry which is preliminary data.</text>
</comment>
<dbReference type="InterPro" id="IPR007811">
    <property type="entry name" value="RPC4"/>
</dbReference>
<dbReference type="InterPro" id="IPR020608">
    <property type="entry name" value="RNA_pol_subH/Rpb5_CS"/>
</dbReference>
<dbReference type="Pfam" id="PF03871">
    <property type="entry name" value="RNA_pol_Rpb5_N"/>
    <property type="match status" value="1"/>
</dbReference>
<dbReference type="FunFam" id="3.90.940.20:FF:000001">
    <property type="entry name" value="DNA-directed RNA polymerases I, II, and III subunit RPABC1"/>
    <property type="match status" value="1"/>
</dbReference>
<dbReference type="GO" id="GO:0042797">
    <property type="term" value="P:tRNA transcription by RNA polymerase III"/>
    <property type="evidence" value="ECO:0007669"/>
    <property type="project" value="TreeGrafter"/>
</dbReference>
<dbReference type="GO" id="GO:0006366">
    <property type="term" value="P:transcription by RNA polymerase II"/>
    <property type="evidence" value="ECO:0007669"/>
    <property type="project" value="TreeGrafter"/>
</dbReference>
<dbReference type="GO" id="GO:0005736">
    <property type="term" value="C:RNA polymerase I complex"/>
    <property type="evidence" value="ECO:0007669"/>
    <property type="project" value="TreeGrafter"/>
</dbReference>
<dbReference type="GO" id="GO:0006362">
    <property type="term" value="P:transcription elongation by RNA polymerase I"/>
    <property type="evidence" value="ECO:0007669"/>
    <property type="project" value="TreeGrafter"/>
</dbReference>
<dbReference type="Gene3D" id="3.40.1340.10">
    <property type="entry name" value="RNA polymerase, Rpb5, N-terminal domain"/>
    <property type="match status" value="1"/>
</dbReference>
<protein>
    <recommendedName>
        <fullName evidence="10">DNA-directed RNA polymerases I, II, and III subunit RPABC1</fullName>
    </recommendedName>
</protein>
<dbReference type="GO" id="GO:0005666">
    <property type="term" value="C:RNA polymerase III complex"/>
    <property type="evidence" value="ECO:0007669"/>
    <property type="project" value="InterPro"/>
</dbReference>
<accession>A0A7J6M3L3</accession>
<dbReference type="Gene3D" id="3.90.940.20">
    <property type="entry name" value="RPB5-like RNA polymerase subunit"/>
    <property type="match status" value="1"/>
</dbReference>
<evidence type="ECO:0000313" key="8">
    <source>
        <dbReference type="EMBL" id="KAF4665770.1"/>
    </source>
</evidence>
<dbReference type="AlphaFoldDB" id="A0A7J6M3L3"/>
<dbReference type="OrthoDB" id="248779at2759"/>
<gene>
    <name evidence="8" type="ORF">FOL47_004448</name>
</gene>
<evidence type="ECO:0000256" key="3">
    <source>
        <dbReference type="ARBA" id="ARBA00023242"/>
    </source>
</evidence>
<proteinExistence type="inferred from homology"/>
<evidence type="ECO:0000259" key="7">
    <source>
        <dbReference type="Pfam" id="PF03871"/>
    </source>
</evidence>
<dbReference type="InterPro" id="IPR036710">
    <property type="entry name" value="RNA_pol_Rpb5_N_sf"/>
</dbReference>
<keyword evidence="3" id="KW-0539">Nucleus</keyword>
<dbReference type="PANTHER" id="PTHR10535:SF0">
    <property type="entry name" value="DNA-DIRECTED RNA POLYMERASES I, II, AND III SUBUNIT RPABC1"/>
    <property type="match status" value="1"/>
</dbReference>
<name>A0A7J6M3L3_PERCH</name>
<evidence type="ECO:0000256" key="2">
    <source>
        <dbReference type="ARBA" id="ARBA00023163"/>
    </source>
</evidence>
<dbReference type="Proteomes" id="UP000591131">
    <property type="component" value="Unassembled WGS sequence"/>
</dbReference>
<feature type="domain" description="RNA polymerase Rpb5 N-terminal" evidence="7">
    <location>
        <begin position="8"/>
        <end position="97"/>
    </location>
</feature>
<feature type="compositionally biased region" description="Basic and acidic residues" evidence="5">
    <location>
        <begin position="346"/>
        <end position="359"/>
    </location>
</feature>
<evidence type="ECO:0000256" key="5">
    <source>
        <dbReference type="SAM" id="MobiDB-lite"/>
    </source>
</evidence>
<evidence type="ECO:0000259" key="6">
    <source>
        <dbReference type="Pfam" id="PF01191"/>
    </source>
</evidence>
<dbReference type="Pfam" id="PF01191">
    <property type="entry name" value="RNA_pol_Rpb5_C"/>
    <property type="match status" value="1"/>
</dbReference>
<dbReference type="SUPFAM" id="SSF55287">
    <property type="entry name" value="RPB5-like RNA polymerase subunit"/>
    <property type="match status" value="1"/>
</dbReference>
<reference evidence="8 9" key="1">
    <citation type="submission" date="2020-04" db="EMBL/GenBank/DDBJ databases">
        <title>Perkinsus chesapeaki whole genome sequence.</title>
        <authorList>
            <person name="Bogema D.R."/>
        </authorList>
    </citation>
    <scope>NUCLEOTIDE SEQUENCE [LARGE SCALE GENOMIC DNA]</scope>
    <source>
        <strain evidence="8">ATCC PRA-425</strain>
    </source>
</reference>
<keyword evidence="2" id="KW-0804">Transcription</keyword>
<evidence type="ECO:0000313" key="9">
    <source>
        <dbReference type="Proteomes" id="UP000591131"/>
    </source>
</evidence>
<dbReference type="InterPro" id="IPR035913">
    <property type="entry name" value="RPB5-like_sf"/>
</dbReference>
<sequence length="519" mass="58563">MSSGPIDDATIRLWRVRKTIFELLQDRGYVVAQKYLNETKESFAQQWNEIQERKGGRHDLIILVSKQDDPSDQLIVFFPDENKRVGVKPIRTLALKMEEQRLSRAILVVQQPLTAFAKTAIQEASPQMEIEVFNESELVVNITHHELVPEHKPLLPEEKRLLLERYKVKENQLPRIQSSDPVARYYGLKKGQVMKIIRPSETAGRYVTYRLCFAPSKPRQTDKAEYEQLVAAAAKAEDEEGTGAGRGASAKQLLLMADKKQQLQRRQAQAMGMSFDQMAKMKQSQNSAVGRSQQIIGSQWFVKPKKQEGHRGKSKGVSDIAFGDENDLTYRPIGIPYFQTKEMTDLKSTDEEENQENKGKPKRPTLLNIDEKNRNAAKMFMLTNENPETGHLQAGKTAVVDEDCEFREDSFLLVQLPQLLPKLVEEEPCDNKKHAPKVVDDSAANAVTPLTDIPDGRIGTLEIYKSGKVMMKIGNARFKLDQGSETYFDQQVMCVCASDLEAAFLGQVAGRVIVTPDLG</sequence>
<dbReference type="FunFam" id="3.40.1340.10:FF:000001">
    <property type="entry name" value="DNA-directed RNA polymerases I, II, and III subunit RPABC1"/>
    <property type="match status" value="1"/>
</dbReference>
<dbReference type="InterPro" id="IPR005571">
    <property type="entry name" value="RNA_pol_Rpb5_N"/>
</dbReference>
<dbReference type="GO" id="GO:0003899">
    <property type="term" value="F:DNA-directed RNA polymerase activity"/>
    <property type="evidence" value="ECO:0007669"/>
    <property type="project" value="InterPro"/>
</dbReference>
<dbReference type="InterPro" id="IPR000783">
    <property type="entry name" value="RNA_pol_subH/Rpb5_C"/>
</dbReference>
<evidence type="ECO:0008006" key="10">
    <source>
        <dbReference type="Google" id="ProtNLM"/>
    </source>
</evidence>
<comment type="subcellular location">
    <subcellularLocation>
        <location evidence="1">Nucleus</location>
    </subcellularLocation>
</comment>
<evidence type="ECO:0000256" key="1">
    <source>
        <dbReference type="ARBA" id="ARBA00004123"/>
    </source>
</evidence>
<dbReference type="SUPFAM" id="SSF53036">
    <property type="entry name" value="Eukaryotic RPB5 N-terminal domain"/>
    <property type="match status" value="1"/>
</dbReference>
<feature type="region of interest" description="Disordered" evidence="5">
    <location>
        <begin position="346"/>
        <end position="366"/>
    </location>
</feature>
<keyword evidence="9" id="KW-1185">Reference proteome</keyword>
<comment type="similarity">
    <text evidence="4">Belongs to the archaeal Rpo5/eukaryotic RPB5 RNA polymerase subunit family.</text>
</comment>
<dbReference type="GO" id="GO:0003677">
    <property type="term" value="F:DNA binding"/>
    <property type="evidence" value="ECO:0007669"/>
    <property type="project" value="InterPro"/>
</dbReference>
<dbReference type="PANTHER" id="PTHR10535">
    <property type="entry name" value="DNA-DIRECTED RNA POLYMERASES I, II, AND III SUBUNIT RPABC1"/>
    <property type="match status" value="1"/>
</dbReference>
<dbReference type="HAMAP" id="MF_00025">
    <property type="entry name" value="RNApol_Rpo5_RPB5"/>
    <property type="match status" value="1"/>
</dbReference>
<dbReference type="PROSITE" id="PS01110">
    <property type="entry name" value="RNA_POL_H_23KD"/>
    <property type="match status" value="1"/>
</dbReference>
<organism evidence="8 9">
    <name type="scientific">Perkinsus chesapeaki</name>
    <name type="common">Clam parasite</name>
    <name type="synonym">Perkinsus andrewsi</name>
    <dbReference type="NCBI Taxonomy" id="330153"/>
    <lineage>
        <taxon>Eukaryota</taxon>
        <taxon>Sar</taxon>
        <taxon>Alveolata</taxon>
        <taxon>Perkinsozoa</taxon>
        <taxon>Perkinsea</taxon>
        <taxon>Perkinsida</taxon>
        <taxon>Perkinsidae</taxon>
        <taxon>Perkinsus</taxon>
    </lineage>
</organism>
<evidence type="ECO:0000256" key="4">
    <source>
        <dbReference type="ARBA" id="ARBA00025765"/>
    </source>
</evidence>
<feature type="domain" description="RNA polymerase subunit H/Rpb5 C-terminal" evidence="6">
    <location>
        <begin position="140"/>
        <end position="212"/>
    </location>
</feature>
<dbReference type="Pfam" id="PF05132">
    <property type="entry name" value="RNA_pol_Rpc4"/>
    <property type="match status" value="1"/>
</dbReference>